<organism evidence="1 2">
    <name type="scientific">Nostoc azollae (strain 0708)</name>
    <name type="common">Anabaena azollae (strain 0708)</name>
    <dbReference type="NCBI Taxonomy" id="551115"/>
    <lineage>
        <taxon>Bacteria</taxon>
        <taxon>Bacillati</taxon>
        <taxon>Cyanobacteriota</taxon>
        <taxon>Cyanophyceae</taxon>
        <taxon>Nostocales</taxon>
        <taxon>Nostocaceae</taxon>
        <taxon>Trichormus</taxon>
    </lineage>
</organism>
<proteinExistence type="predicted"/>
<gene>
    <name evidence="1" type="ordered locus">Aazo_2660</name>
</gene>
<keyword evidence="2" id="KW-1185">Reference proteome</keyword>
<protein>
    <submittedName>
        <fullName evidence="1">Uncharacterized protein</fullName>
    </submittedName>
</protein>
<dbReference type="KEGG" id="naz:Aazo_2660"/>
<dbReference type="HOGENOM" id="CLU_3382929_0_0_3"/>
<dbReference type="AlphaFoldDB" id="D7DZQ7"/>
<dbReference type="EMBL" id="CP002059">
    <property type="protein sequence ID" value="ADI64539.1"/>
    <property type="molecule type" value="Genomic_DNA"/>
</dbReference>
<dbReference type="Proteomes" id="UP000001511">
    <property type="component" value="Chromosome"/>
</dbReference>
<sequence length="33" mass="3826">MGNGLFLQQSPISLPKIVRIQESECLRNWLIIK</sequence>
<evidence type="ECO:0000313" key="1">
    <source>
        <dbReference type="EMBL" id="ADI64539.1"/>
    </source>
</evidence>
<reference evidence="1 2" key="1">
    <citation type="journal article" date="2010" name="PLoS ONE">
        <title>Genome erosion in a nitrogen-fixing vertically transmitted endosymbiotic multicellular cyanobacterium.</title>
        <authorList>
            <person name="Ran L."/>
            <person name="Larsson J."/>
            <person name="Vigil-Stenman T."/>
            <person name="Nylander J.A."/>
            <person name="Ininbergs K."/>
            <person name="Zheng W.W."/>
            <person name="Lapidus A."/>
            <person name="Lowry S."/>
            <person name="Haselkorn R."/>
            <person name="Bergman B."/>
        </authorList>
    </citation>
    <scope>NUCLEOTIDE SEQUENCE [LARGE SCALE GENOMIC DNA]</scope>
    <source>
        <strain evidence="1 2">0708</strain>
    </source>
</reference>
<accession>D7DZQ7</accession>
<name>D7DZQ7_NOSA0</name>
<evidence type="ECO:0000313" key="2">
    <source>
        <dbReference type="Proteomes" id="UP000001511"/>
    </source>
</evidence>